<accession>A0A5C7HIA6</accession>
<evidence type="ECO:0000256" key="2">
    <source>
        <dbReference type="ARBA" id="ARBA00061659"/>
    </source>
</evidence>
<evidence type="ECO:0000313" key="5">
    <source>
        <dbReference type="Proteomes" id="UP000323000"/>
    </source>
</evidence>
<feature type="repeat" description="PPR" evidence="3">
    <location>
        <begin position="367"/>
        <end position="401"/>
    </location>
</feature>
<dbReference type="FunFam" id="1.25.40.10:FF:000212">
    <property type="entry name" value="Pentatricopeptide repeat-containing protein At2g03380, mitochondrial"/>
    <property type="match status" value="1"/>
</dbReference>
<protein>
    <recommendedName>
        <fullName evidence="6">Pentacotripeptide-repeat region of PRORP domain-containing protein</fullName>
    </recommendedName>
</protein>
<dbReference type="Pfam" id="PF20431">
    <property type="entry name" value="E_motif"/>
    <property type="match status" value="1"/>
</dbReference>
<dbReference type="PANTHER" id="PTHR47926:SF344">
    <property type="entry name" value="OS07G0636900 PROTEIN"/>
    <property type="match status" value="1"/>
</dbReference>
<dbReference type="Proteomes" id="UP000323000">
    <property type="component" value="Chromosome 8"/>
</dbReference>
<organism evidence="4 5">
    <name type="scientific">Acer yangbiense</name>
    <dbReference type="NCBI Taxonomy" id="1000413"/>
    <lineage>
        <taxon>Eukaryota</taxon>
        <taxon>Viridiplantae</taxon>
        <taxon>Streptophyta</taxon>
        <taxon>Embryophyta</taxon>
        <taxon>Tracheophyta</taxon>
        <taxon>Spermatophyta</taxon>
        <taxon>Magnoliopsida</taxon>
        <taxon>eudicotyledons</taxon>
        <taxon>Gunneridae</taxon>
        <taxon>Pentapetalae</taxon>
        <taxon>rosids</taxon>
        <taxon>malvids</taxon>
        <taxon>Sapindales</taxon>
        <taxon>Sapindaceae</taxon>
        <taxon>Hippocastanoideae</taxon>
        <taxon>Acereae</taxon>
        <taxon>Acer</taxon>
    </lineage>
</organism>
<evidence type="ECO:0008006" key="6">
    <source>
        <dbReference type="Google" id="ProtNLM"/>
    </source>
</evidence>
<dbReference type="InterPro" id="IPR011990">
    <property type="entry name" value="TPR-like_helical_dom_sf"/>
</dbReference>
<name>A0A5C7HIA6_9ROSI</name>
<dbReference type="AlphaFoldDB" id="A0A5C7HIA6"/>
<evidence type="ECO:0000313" key="4">
    <source>
        <dbReference type="EMBL" id="TXG56584.1"/>
    </source>
</evidence>
<dbReference type="Pfam" id="PF13041">
    <property type="entry name" value="PPR_2"/>
    <property type="match status" value="3"/>
</dbReference>
<dbReference type="PROSITE" id="PS51375">
    <property type="entry name" value="PPR"/>
    <property type="match status" value="6"/>
</dbReference>
<sequence>MTLYMPLFRSCTTLRTLIQLHAHLLVTGLHKTPPASTRLIESYAEFATLHSSRLVFQTFQKPDSFMWAVLIKCHVWNNFFEDAISLYYNMINQQAQLTEFIYPSVLRACSGFGDLGIGRNVHSRIIKSGFDDDDVIQTTLLSMYGEIGCLSDAWKVFDTMTVRDVVSWSSIIASCFDNGEVVEGLKMFRLMVTEGVNPDFVTMLSLAEACGELSFRRLGRLVHGHILRREIKISGPLGNSLITMYSKCGDLLSAEKIFVKIKKSCTASWTAMISCYNRSGCFRKALDAFIKMLEFKVEPNSTTLMSILGSCAGLSLLREGKSVHCHIIRKLTEVEGEFLGPALVELYAECGKLSESKKVLHSIGERNIVSWNMLITEYACKGMLEEALVVFAQMQAQGHMPDSYSLASSLSACGNVDLLQLGLQIHGHVVKRDFSNEFVLNSLVDMYSKCGFLSLAYRIFERIQQKSVVTWNAMICGFSHNGKSDEPFNLFYQMYLNCLEINEVTFLVVIQACSNLGNLGKGKWVHHKLITYGVSKDMYIDTALADMYAKCGDLQTAQRVFNSMSRRSVVSWSAMIAGHGMHGQLNAAISVFKQMLESGIKPNEVTFMNILSACSHSVSVEEGEFYFNEMRHFGVEPSSDHYACMVDLLSRAGDINRAYKMIHSMPFPANASIYSALLNGCRIHKRFDMMKIIEKDLLDISTEDTGYYSLLSNIYAQVGNWDKFREVRYEMEDAGLWKVPGYSTIELDNRDC</sequence>
<evidence type="ECO:0000256" key="1">
    <source>
        <dbReference type="ARBA" id="ARBA00022737"/>
    </source>
</evidence>
<dbReference type="InterPro" id="IPR046960">
    <property type="entry name" value="PPR_At4g14850-like_plant"/>
</dbReference>
<keyword evidence="1" id="KW-0677">Repeat</keyword>
<comment type="similarity">
    <text evidence="2">Belongs to the PPR family. PCMP-E subfamily.</text>
</comment>
<dbReference type="PANTHER" id="PTHR47926">
    <property type="entry name" value="PENTATRICOPEPTIDE REPEAT-CONTAINING PROTEIN"/>
    <property type="match status" value="1"/>
</dbReference>
<feature type="repeat" description="PPR" evidence="3">
    <location>
        <begin position="164"/>
        <end position="198"/>
    </location>
</feature>
<dbReference type="FunFam" id="1.25.40.10:FF:000284">
    <property type="entry name" value="Pentatricopeptide repeat-containing protein"/>
    <property type="match status" value="1"/>
</dbReference>
<comment type="caution">
    <text evidence="4">The sequence shown here is derived from an EMBL/GenBank/DDBJ whole genome shotgun (WGS) entry which is preliminary data.</text>
</comment>
<reference evidence="5" key="1">
    <citation type="journal article" date="2019" name="Gigascience">
        <title>De novo genome assembly of the endangered Acer yangbiense, a plant species with extremely small populations endemic to Yunnan Province, China.</title>
        <authorList>
            <person name="Yang J."/>
            <person name="Wariss H.M."/>
            <person name="Tao L."/>
            <person name="Zhang R."/>
            <person name="Yun Q."/>
            <person name="Hollingsworth P."/>
            <person name="Dao Z."/>
            <person name="Luo G."/>
            <person name="Guo H."/>
            <person name="Ma Y."/>
            <person name="Sun W."/>
        </authorList>
    </citation>
    <scope>NUCLEOTIDE SEQUENCE [LARGE SCALE GENOMIC DNA]</scope>
    <source>
        <strain evidence="5">cv. Malutang</strain>
    </source>
</reference>
<dbReference type="GO" id="GO:0003723">
    <property type="term" value="F:RNA binding"/>
    <property type="evidence" value="ECO:0007669"/>
    <property type="project" value="InterPro"/>
</dbReference>
<evidence type="ECO:0000256" key="3">
    <source>
        <dbReference type="PROSITE-ProRule" id="PRU00708"/>
    </source>
</evidence>
<dbReference type="Pfam" id="PF01535">
    <property type="entry name" value="PPR"/>
    <property type="match status" value="5"/>
</dbReference>
<keyword evidence="5" id="KW-1185">Reference proteome</keyword>
<dbReference type="Gene3D" id="1.25.40.10">
    <property type="entry name" value="Tetratricopeptide repeat domain"/>
    <property type="match status" value="7"/>
</dbReference>
<dbReference type="OrthoDB" id="185373at2759"/>
<dbReference type="EMBL" id="VAHF01000008">
    <property type="protein sequence ID" value="TXG56584.1"/>
    <property type="molecule type" value="Genomic_DNA"/>
</dbReference>
<feature type="repeat" description="PPR" evidence="3">
    <location>
        <begin position="436"/>
        <end position="470"/>
    </location>
</feature>
<dbReference type="InterPro" id="IPR002885">
    <property type="entry name" value="PPR_rpt"/>
</dbReference>
<dbReference type="GO" id="GO:0009451">
    <property type="term" value="P:RNA modification"/>
    <property type="evidence" value="ECO:0007669"/>
    <property type="project" value="InterPro"/>
</dbReference>
<proteinExistence type="inferred from homology"/>
<feature type="repeat" description="PPR" evidence="3">
    <location>
        <begin position="568"/>
        <end position="602"/>
    </location>
</feature>
<feature type="repeat" description="PPR" evidence="3">
    <location>
        <begin position="265"/>
        <end position="299"/>
    </location>
</feature>
<dbReference type="InterPro" id="IPR046848">
    <property type="entry name" value="E_motif"/>
</dbReference>
<dbReference type="NCBIfam" id="TIGR00756">
    <property type="entry name" value="PPR"/>
    <property type="match status" value="5"/>
</dbReference>
<feature type="repeat" description="PPR" evidence="3">
    <location>
        <begin position="603"/>
        <end position="637"/>
    </location>
</feature>
<dbReference type="FunFam" id="1.25.40.10:FF:000344">
    <property type="entry name" value="Pentatricopeptide repeat-containing protein"/>
    <property type="match status" value="1"/>
</dbReference>
<gene>
    <name evidence="4" type="ORF">EZV62_017897</name>
</gene>
<dbReference type="FunFam" id="1.25.40.10:FF:000436">
    <property type="entry name" value="Pentatricopeptide repeat-containing protein At5g39350 family"/>
    <property type="match status" value="1"/>
</dbReference>